<dbReference type="InterPro" id="IPR008719">
    <property type="entry name" value="N2O_reductase_NosL"/>
</dbReference>
<reference evidence="3" key="1">
    <citation type="submission" date="2010-02" db="EMBL/GenBank/DDBJ databases">
        <title>Complete sequence of Desulfurivibrio alkaliphilus AHT2.</title>
        <authorList>
            <consortium name="US DOE Joint Genome Institute"/>
            <person name="Pitluck S."/>
            <person name="Chertkov O."/>
            <person name="Detter J.C."/>
            <person name="Han C."/>
            <person name="Tapia R."/>
            <person name="Larimer F."/>
            <person name="Land M."/>
            <person name="Hauser L."/>
            <person name="Kyrpides N."/>
            <person name="Mikhailova N."/>
            <person name="Sorokin D.Y."/>
            <person name="Muyzer G."/>
            <person name="Woyke T."/>
        </authorList>
    </citation>
    <scope>NUCLEOTIDE SEQUENCE [LARGE SCALE GENOMIC DNA]</scope>
    <source>
        <strain evidence="3">DSM 19089 / UNIQEM U267 / AHT2</strain>
    </source>
</reference>
<dbReference type="KEGG" id="dak:DaAHT2_0924"/>
<dbReference type="Pfam" id="PF05573">
    <property type="entry name" value="NosL"/>
    <property type="match status" value="1"/>
</dbReference>
<dbReference type="RefSeq" id="WP_013163158.1">
    <property type="nucleotide sequence ID" value="NC_014216.1"/>
</dbReference>
<dbReference type="AlphaFoldDB" id="D6Z253"/>
<dbReference type="SUPFAM" id="SSF160387">
    <property type="entry name" value="NosL/MerB-like"/>
    <property type="match status" value="1"/>
</dbReference>
<dbReference type="PANTHER" id="PTHR41247:SF1">
    <property type="entry name" value="HTH-TYPE TRANSCRIPTIONAL REPRESSOR YCNK"/>
    <property type="match status" value="1"/>
</dbReference>
<keyword evidence="1" id="KW-0732">Signal</keyword>
<gene>
    <name evidence="2" type="ordered locus">DaAHT2_0924</name>
</gene>
<dbReference type="HOGENOM" id="CLU_096026_1_0_7"/>
<feature type="chain" id="PRO_5003091418" evidence="1">
    <location>
        <begin position="27"/>
        <end position="180"/>
    </location>
</feature>
<sequence>MRKQVILLMAAVLVLALLWLPAAGTAGDEAFAAGPGELPPPVENLSQRERCPVCGMFVARYPEWISQLHLDGGEAHHFDGMKDLLAYYFSPAKFSGRADAEVKAIWTKDYYTLQWVEARRAWFVVGSRVHSPMGHDFIPLASREAAEAFKRDHQGQEILTFDEITPERVESMRTGHQMRR</sequence>
<protein>
    <submittedName>
        <fullName evidence="2">NosL family protein</fullName>
    </submittedName>
</protein>
<dbReference type="Proteomes" id="UP000001508">
    <property type="component" value="Chromosome"/>
</dbReference>
<keyword evidence="3" id="KW-1185">Reference proteome</keyword>
<accession>D6Z253</accession>
<dbReference type="InParanoid" id="D6Z253"/>
<dbReference type="eggNOG" id="COG4314">
    <property type="taxonomic scope" value="Bacteria"/>
</dbReference>
<dbReference type="EMBL" id="CP001940">
    <property type="protein sequence ID" value="ADH85628.1"/>
    <property type="molecule type" value="Genomic_DNA"/>
</dbReference>
<proteinExistence type="predicted"/>
<evidence type="ECO:0000313" key="2">
    <source>
        <dbReference type="EMBL" id="ADH85628.1"/>
    </source>
</evidence>
<evidence type="ECO:0000256" key="1">
    <source>
        <dbReference type="SAM" id="SignalP"/>
    </source>
</evidence>
<name>D6Z253_DESAT</name>
<feature type="signal peptide" evidence="1">
    <location>
        <begin position="1"/>
        <end position="26"/>
    </location>
</feature>
<dbReference type="PANTHER" id="PTHR41247">
    <property type="entry name" value="HTH-TYPE TRANSCRIPTIONAL REPRESSOR YCNK"/>
    <property type="match status" value="1"/>
</dbReference>
<dbReference type="STRING" id="589865.DaAHT2_0924"/>
<organism evidence="2 3">
    <name type="scientific">Desulfurivibrio alkaliphilus (strain DSM 19089 / UNIQEM U267 / AHT2)</name>
    <dbReference type="NCBI Taxonomy" id="589865"/>
    <lineage>
        <taxon>Bacteria</taxon>
        <taxon>Pseudomonadati</taxon>
        <taxon>Thermodesulfobacteriota</taxon>
        <taxon>Desulfobulbia</taxon>
        <taxon>Desulfobulbales</taxon>
        <taxon>Desulfobulbaceae</taxon>
        <taxon>Desulfurivibrio</taxon>
    </lineage>
</organism>
<dbReference type="Gene3D" id="3.30.70.2050">
    <property type="match status" value="1"/>
</dbReference>
<evidence type="ECO:0000313" key="3">
    <source>
        <dbReference type="Proteomes" id="UP000001508"/>
    </source>
</evidence>